<organism evidence="1 2">
    <name type="scientific">Camelliibacillus cellulosilyticus</name>
    <dbReference type="NCBI Taxonomy" id="2174486"/>
    <lineage>
        <taxon>Bacteria</taxon>
        <taxon>Bacillati</taxon>
        <taxon>Bacillota</taxon>
        <taxon>Bacilli</taxon>
        <taxon>Bacillales</taxon>
        <taxon>Sporolactobacillaceae</taxon>
        <taxon>Camelliibacillus</taxon>
    </lineage>
</organism>
<dbReference type="InterPro" id="IPR050179">
    <property type="entry name" value="Trans_hexapeptide_repeat"/>
</dbReference>
<dbReference type="SUPFAM" id="SSF51161">
    <property type="entry name" value="Trimeric LpxA-like enzymes"/>
    <property type="match status" value="1"/>
</dbReference>
<dbReference type="GO" id="GO:0016746">
    <property type="term" value="F:acyltransferase activity"/>
    <property type="evidence" value="ECO:0007669"/>
    <property type="project" value="UniProtKB-KW"/>
</dbReference>
<keyword evidence="1" id="KW-0012">Acyltransferase</keyword>
<dbReference type="PANTHER" id="PTHR43300">
    <property type="entry name" value="ACETYLTRANSFERASE"/>
    <property type="match status" value="1"/>
</dbReference>
<proteinExistence type="predicted"/>
<reference evidence="2" key="1">
    <citation type="journal article" date="2019" name="Int. J. Syst. Evol. Microbiol.">
        <title>The Global Catalogue of Microorganisms (GCM) 10K type strain sequencing project: providing services to taxonomists for standard genome sequencing and annotation.</title>
        <authorList>
            <consortium name="The Broad Institute Genomics Platform"/>
            <consortium name="The Broad Institute Genome Sequencing Center for Infectious Disease"/>
            <person name="Wu L."/>
            <person name="Ma J."/>
        </authorList>
    </citation>
    <scope>NUCLEOTIDE SEQUENCE [LARGE SCALE GENOMIC DNA]</scope>
    <source>
        <strain evidence="2">CGMCC 1.16306</strain>
    </source>
</reference>
<evidence type="ECO:0000313" key="1">
    <source>
        <dbReference type="EMBL" id="MFC4618583.1"/>
    </source>
</evidence>
<protein>
    <submittedName>
        <fullName evidence="1">Acyltransferase</fullName>
    </submittedName>
</protein>
<dbReference type="PANTHER" id="PTHR43300:SF6">
    <property type="entry name" value="ACETYLTRANSFERASE YVOF-RELATED"/>
    <property type="match status" value="1"/>
</dbReference>
<keyword evidence="1" id="KW-0808">Transferase</keyword>
<dbReference type="EMBL" id="JBHSFW010000002">
    <property type="protein sequence ID" value="MFC4618583.1"/>
    <property type="molecule type" value="Genomic_DNA"/>
</dbReference>
<dbReference type="RefSeq" id="WP_376845627.1">
    <property type="nucleotide sequence ID" value="NZ_JBHSFW010000002.1"/>
</dbReference>
<sequence length="182" mass="20938">MRKTTRYKVEGANALWHVYRTVSFFKVVKNFFFIQLARYTPFLGLKNWLYRTFLRMRVGKQTSFALMVMLDILFPEKISVGRNTIIGYNTTILAHEYLIDEYRLGDVMIGDEVMIGANCTILPGVTIGDHAVVSAGTLVNKDVPEGCFVGGNPMRIIYTKEEFDLRRREELQEGARENEPNE</sequence>
<dbReference type="Gene3D" id="2.160.10.10">
    <property type="entry name" value="Hexapeptide repeat proteins"/>
    <property type="match status" value="1"/>
</dbReference>
<dbReference type="Proteomes" id="UP001596022">
    <property type="component" value="Unassembled WGS sequence"/>
</dbReference>
<accession>A0ABV9GKX3</accession>
<gene>
    <name evidence="1" type="ORF">ACFO4N_07515</name>
</gene>
<dbReference type="CDD" id="cd04647">
    <property type="entry name" value="LbH_MAT_like"/>
    <property type="match status" value="1"/>
</dbReference>
<keyword evidence="2" id="KW-1185">Reference proteome</keyword>
<dbReference type="InterPro" id="IPR001451">
    <property type="entry name" value="Hexapep"/>
</dbReference>
<dbReference type="InterPro" id="IPR011004">
    <property type="entry name" value="Trimer_LpxA-like_sf"/>
</dbReference>
<comment type="caution">
    <text evidence="1">The sequence shown here is derived from an EMBL/GenBank/DDBJ whole genome shotgun (WGS) entry which is preliminary data.</text>
</comment>
<dbReference type="Pfam" id="PF14602">
    <property type="entry name" value="Hexapep_2"/>
    <property type="match status" value="1"/>
</dbReference>
<evidence type="ECO:0000313" key="2">
    <source>
        <dbReference type="Proteomes" id="UP001596022"/>
    </source>
</evidence>
<name>A0ABV9GKX3_9BACL</name>